<dbReference type="InterPro" id="IPR010879">
    <property type="entry name" value="DUF1508"/>
</dbReference>
<dbReference type="OrthoDB" id="8300044at2759"/>
<evidence type="ECO:0000256" key="1">
    <source>
        <dbReference type="SAM" id="MobiDB-lite"/>
    </source>
</evidence>
<dbReference type="Gene3D" id="2.30.29.80">
    <property type="match status" value="2"/>
</dbReference>
<evidence type="ECO:0000313" key="4">
    <source>
        <dbReference type="Proteomes" id="UP000625711"/>
    </source>
</evidence>
<feature type="non-terminal residue" evidence="3">
    <location>
        <position position="1"/>
    </location>
</feature>
<keyword evidence="4" id="KW-1185">Reference proteome</keyword>
<evidence type="ECO:0000259" key="2">
    <source>
        <dbReference type="Pfam" id="PF07411"/>
    </source>
</evidence>
<protein>
    <recommendedName>
        <fullName evidence="2">DUF1508 domain-containing protein</fullName>
    </recommendedName>
</protein>
<gene>
    <name evidence="3" type="ORF">GWI33_011075</name>
</gene>
<dbReference type="InterPro" id="IPR036913">
    <property type="entry name" value="YegP-like_sf"/>
</dbReference>
<sequence length="139" mass="15351">ELYKAKASAENGIASVQKNSPDEQRYERLTAKNDQPYFNLKAANHQVIGTSQFYSSEAARDKAKASAENGIASVQKNSPDEQRYERLTAKNDQPYFNLKAANHQVIGTSQFYSSEAARDKGIESVKNNGSSTTIKDLTV</sequence>
<name>A0A834IBH6_RHYFE</name>
<feature type="domain" description="DUF1508" evidence="2">
    <location>
        <begin position="31"/>
        <end position="85"/>
    </location>
</feature>
<dbReference type="Proteomes" id="UP000625711">
    <property type="component" value="Unassembled WGS sequence"/>
</dbReference>
<feature type="domain" description="DUF1508" evidence="2">
    <location>
        <begin position="89"/>
        <end position="136"/>
    </location>
</feature>
<reference evidence="3" key="1">
    <citation type="submission" date="2020-08" db="EMBL/GenBank/DDBJ databases">
        <title>Genome sequencing and assembly of the red palm weevil Rhynchophorus ferrugineus.</title>
        <authorList>
            <person name="Dias G.B."/>
            <person name="Bergman C.M."/>
            <person name="Manee M."/>
        </authorList>
    </citation>
    <scope>NUCLEOTIDE SEQUENCE</scope>
    <source>
        <strain evidence="3">AA-2017</strain>
        <tissue evidence="3">Whole larva</tissue>
    </source>
</reference>
<dbReference type="PANTHER" id="PTHR40606">
    <property type="match status" value="1"/>
</dbReference>
<dbReference type="AlphaFoldDB" id="A0A834IBH6"/>
<proteinExistence type="predicted"/>
<dbReference type="PANTHER" id="PTHR40606:SF1">
    <property type="entry name" value="UPF0339 PROTEIN YEGP"/>
    <property type="match status" value="1"/>
</dbReference>
<feature type="region of interest" description="Disordered" evidence="1">
    <location>
        <begin position="1"/>
        <end position="23"/>
    </location>
</feature>
<dbReference type="EMBL" id="JAACXV010008730">
    <property type="protein sequence ID" value="KAF7275947.1"/>
    <property type="molecule type" value="Genomic_DNA"/>
</dbReference>
<accession>A0A834IBH6</accession>
<organism evidence="3 4">
    <name type="scientific">Rhynchophorus ferrugineus</name>
    <name type="common">Red palm weevil</name>
    <name type="synonym">Curculio ferrugineus</name>
    <dbReference type="NCBI Taxonomy" id="354439"/>
    <lineage>
        <taxon>Eukaryota</taxon>
        <taxon>Metazoa</taxon>
        <taxon>Ecdysozoa</taxon>
        <taxon>Arthropoda</taxon>
        <taxon>Hexapoda</taxon>
        <taxon>Insecta</taxon>
        <taxon>Pterygota</taxon>
        <taxon>Neoptera</taxon>
        <taxon>Endopterygota</taxon>
        <taxon>Coleoptera</taxon>
        <taxon>Polyphaga</taxon>
        <taxon>Cucujiformia</taxon>
        <taxon>Curculionidae</taxon>
        <taxon>Dryophthorinae</taxon>
        <taxon>Rhynchophorus</taxon>
    </lineage>
</organism>
<dbReference type="SUPFAM" id="SSF160113">
    <property type="entry name" value="YegP-like"/>
    <property type="match status" value="3"/>
</dbReference>
<evidence type="ECO:0000313" key="3">
    <source>
        <dbReference type="EMBL" id="KAF7275947.1"/>
    </source>
</evidence>
<comment type="caution">
    <text evidence="3">The sequence shown here is derived from an EMBL/GenBank/DDBJ whole genome shotgun (WGS) entry which is preliminary data.</text>
</comment>
<dbReference type="InterPro" id="IPR051141">
    <property type="entry name" value="UPF0339_domain"/>
</dbReference>
<dbReference type="Pfam" id="PF07411">
    <property type="entry name" value="DUF1508"/>
    <property type="match status" value="3"/>
</dbReference>
<feature type="domain" description="DUF1508" evidence="2">
    <location>
        <begin position="1"/>
        <end position="27"/>
    </location>
</feature>